<feature type="domain" description="Outer membrane protein beta-barrel" evidence="1">
    <location>
        <begin position="20"/>
        <end position="185"/>
    </location>
</feature>
<name>A0A5P2G0V5_9BACT</name>
<sequence length="210" mass="23044">MVKKIILSALIAFGISKSYSQNNVEFGLSGSYINSTISSSSSNTTSGSTNYSSKSGFGFGAFFNLPFDKNWSIQPSLNYQRLGSNITGYFFNTSYNVNVNFTASYFTIPVLARYTFTHSDFTLLAGPQYDILLDASKNIGGSSTKIKDNFKSSGFTAVGGAEYRLPFMNKKFGIGAKYQYGLSNIVKDETNNGNKSMKNRSIVASIFYTF</sequence>
<evidence type="ECO:0000313" key="2">
    <source>
        <dbReference type="EMBL" id="QES87472.1"/>
    </source>
</evidence>
<dbReference type="InterPro" id="IPR025665">
    <property type="entry name" value="Beta-barrel_OMP_2"/>
</dbReference>
<protein>
    <submittedName>
        <fullName evidence="2">PorT family protein</fullName>
    </submittedName>
</protein>
<dbReference type="SUPFAM" id="SSF56925">
    <property type="entry name" value="OMPA-like"/>
    <property type="match status" value="1"/>
</dbReference>
<organism evidence="2 3">
    <name type="scientific">Rhizosphaericola mali</name>
    <dbReference type="NCBI Taxonomy" id="2545455"/>
    <lineage>
        <taxon>Bacteria</taxon>
        <taxon>Pseudomonadati</taxon>
        <taxon>Bacteroidota</taxon>
        <taxon>Chitinophagia</taxon>
        <taxon>Chitinophagales</taxon>
        <taxon>Chitinophagaceae</taxon>
        <taxon>Rhizosphaericola</taxon>
    </lineage>
</organism>
<dbReference type="InterPro" id="IPR011250">
    <property type="entry name" value="OMP/PagP_B-barrel"/>
</dbReference>
<accession>A0A5P2G0V5</accession>
<dbReference type="Proteomes" id="UP000292424">
    <property type="component" value="Chromosome"/>
</dbReference>
<proteinExistence type="predicted"/>
<evidence type="ECO:0000259" key="1">
    <source>
        <dbReference type="Pfam" id="PF13568"/>
    </source>
</evidence>
<dbReference type="AlphaFoldDB" id="A0A5P2G0V5"/>
<keyword evidence="3" id="KW-1185">Reference proteome</keyword>
<dbReference type="Pfam" id="PF13568">
    <property type="entry name" value="OMP_b-brl_2"/>
    <property type="match status" value="1"/>
</dbReference>
<dbReference type="EMBL" id="CP044016">
    <property type="protein sequence ID" value="QES87472.1"/>
    <property type="molecule type" value="Genomic_DNA"/>
</dbReference>
<gene>
    <name evidence="2" type="ORF">E0W69_001935</name>
</gene>
<dbReference type="Gene3D" id="2.40.160.20">
    <property type="match status" value="1"/>
</dbReference>
<evidence type="ECO:0000313" key="3">
    <source>
        <dbReference type="Proteomes" id="UP000292424"/>
    </source>
</evidence>
<dbReference type="RefSeq" id="WP_131328349.1">
    <property type="nucleotide sequence ID" value="NZ_CP044016.1"/>
</dbReference>
<dbReference type="OrthoDB" id="947434at2"/>
<reference evidence="2 3" key="1">
    <citation type="submission" date="2019-09" db="EMBL/GenBank/DDBJ databases">
        <title>Complete genome sequence of Arachidicoccus sp. B3-10 isolated from apple orchard soil.</title>
        <authorList>
            <person name="Kim H.S."/>
            <person name="Han K.-I."/>
            <person name="Suh M.K."/>
            <person name="Lee K.C."/>
            <person name="Eom M.K."/>
            <person name="Kim J.-S."/>
            <person name="Kang S.W."/>
            <person name="Sin Y."/>
            <person name="Lee J.-S."/>
        </authorList>
    </citation>
    <scope>NUCLEOTIDE SEQUENCE [LARGE SCALE GENOMIC DNA]</scope>
    <source>
        <strain evidence="2 3">B3-10</strain>
    </source>
</reference>
<dbReference type="KEGG" id="arac:E0W69_001935"/>